<dbReference type="SUPFAM" id="SSF56281">
    <property type="entry name" value="Metallo-hydrolase/oxidoreductase"/>
    <property type="match status" value="1"/>
</dbReference>
<dbReference type="Pfam" id="PF12706">
    <property type="entry name" value="Lactamase_B_2"/>
    <property type="match status" value="1"/>
</dbReference>
<protein>
    <submittedName>
        <fullName evidence="3">Zn-dependent hydrolase of the beta-lactamase fold protein, putative</fullName>
    </submittedName>
</protein>
<dbReference type="EMBL" id="JATN01000321">
    <property type="protein sequence ID" value="EUC58633.1"/>
    <property type="molecule type" value="Genomic_DNA"/>
</dbReference>
<dbReference type="AlphaFoldDB" id="A0A0A1UK92"/>
<dbReference type="PANTHER" id="PTHR43546:SF9">
    <property type="entry name" value="L-ASCORBATE-6-PHOSPHATE LACTONASE ULAG-RELATED"/>
    <property type="match status" value="1"/>
</dbReference>
<dbReference type="OrthoDB" id="332863at2759"/>
<dbReference type="Gene3D" id="3.60.15.10">
    <property type="entry name" value="Ribonuclease Z/Hydroxyacylglutathione hydrolase-like"/>
    <property type="match status" value="1"/>
</dbReference>
<accession>A0A0A1UK92</accession>
<gene>
    <name evidence="3" type="ORF">RSOL_269490</name>
</gene>
<comment type="caution">
    <text evidence="3">The sequence shown here is derived from an EMBL/GenBank/DDBJ whole genome shotgun (WGS) entry which is preliminary data.</text>
</comment>
<evidence type="ECO:0000313" key="3">
    <source>
        <dbReference type="EMBL" id="EUC58633.1"/>
    </source>
</evidence>
<organism evidence="3 4">
    <name type="scientific">Rhizoctonia solani AG-3 Rhs1AP</name>
    <dbReference type="NCBI Taxonomy" id="1086054"/>
    <lineage>
        <taxon>Eukaryota</taxon>
        <taxon>Fungi</taxon>
        <taxon>Dikarya</taxon>
        <taxon>Basidiomycota</taxon>
        <taxon>Agaricomycotina</taxon>
        <taxon>Agaricomycetes</taxon>
        <taxon>Cantharellales</taxon>
        <taxon>Ceratobasidiaceae</taxon>
        <taxon>Rhizoctonia</taxon>
    </lineage>
</organism>
<dbReference type="InterPro" id="IPR036866">
    <property type="entry name" value="RibonucZ/Hydroxyglut_hydro"/>
</dbReference>
<feature type="domain" description="Metallo-beta-lactamase" evidence="2">
    <location>
        <begin position="28"/>
        <end position="228"/>
    </location>
</feature>
<dbReference type="PANTHER" id="PTHR43546">
    <property type="entry name" value="UPF0173 METAL-DEPENDENT HYDROLASE MJ1163-RELATED"/>
    <property type="match status" value="1"/>
</dbReference>
<sequence>MAPPGFQSKVEMTFIGTATAILRIDGVNFITDPVFDAVGTTYDLGMITLQSLKATALGLDELPPIDAVLLSHEDHPDNLDTAGRTLLNGRTVITTPDGASKLKPRPAVHAIRPWETLPLKIGGKEFNITGTPCVHLPGGETTGFIVQTASFGTSPEGLPNAIYFSGDTIYLEELAQMRKKFHIALAILNLGAVIAPGPDGPLQITLDGKSAVKLIQDIGADVVVPMHFDSWKHFTEPSTESAQVFVEAGLKDKVVWLEPGVAKQIL</sequence>
<dbReference type="GO" id="GO:0016787">
    <property type="term" value="F:hydrolase activity"/>
    <property type="evidence" value="ECO:0007669"/>
    <property type="project" value="UniProtKB-KW"/>
</dbReference>
<dbReference type="Proteomes" id="UP000030108">
    <property type="component" value="Unassembled WGS sequence"/>
</dbReference>
<evidence type="ECO:0000259" key="2">
    <source>
        <dbReference type="Pfam" id="PF12706"/>
    </source>
</evidence>
<evidence type="ECO:0000313" key="4">
    <source>
        <dbReference type="Proteomes" id="UP000030108"/>
    </source>
</evidence>
<feature type="non-terminal residue" evidence="3">
    <location>
        <position position="266"/>
    </location>
</feature>
<reference evidence="4" key="1">
    <citation type="journal article" date="2014" name="Genome Announc.">
        <title>Draft genome sequence of the plant-pathogenic soil fungus Rhizoctonia solani anastomosis group 3 strain Rhs1AP.</title>
        <authorList>
            <person name="Cubeta M.A."/>
            <person name="Thomas E."/>
            <person name="Dean R.A."/>
            <person name="Jabaji S."/>
            <person name="Neate S.M."/>
            <person name="Tavantzis S."/>
            <person name="Toda T."/>
            <person name="Vilgalys R."/>
            <person name="Bharathan N."/>
            <person name="Fedorova-Abrams N."/>
            <person name="Pakala S.B."/>
            <person name="Pakala S.M."/>
            <person name="Zafar N."/>
            <person name="Joardar V."/>
            <person name="Losada L."/>
            <person name="Nierman W.C."/>
        </authorList>
    </citation>
    <scope>NUCLEOTIDE SEQUENCE [LARGE SCALE GENOMIC DNA]</scope>
    <source>
        <strain evidence="4">AG-3</strain>
    </source>
</reference>
<dbReference type="InterPro" id="IPR001279">
    <property type="entry name" value="Metallo-B-lactamas"/>
</dbReference>
<evidence type="ECO:0000256" key="1">
    <source>
        <dbReference type="ARBA" id="ARBA00022801"/>
    </source>
</evidence>
<keyword evidence="1 3" id="KW-0378">Hydrolase</keyword>
<name>A0A0A1UK92_9AGAM</name>
<proteinExistence type="predicted"/>
<dbReference type="InterPro" id="IPR050114">
    <property type="entry name" value="UPF0173_UPF0282_UlaG_hydrolase"/>
</dbReference>